<feature type="transmembrane region" description="Helical" evidence="1">
    <location>
        <begin position="20"/>
        <end position="41"/>
    </location>
</feature>
<dbReference type="AlphaFoldDB" id="S2LAJ4"/>
<keyword evidence="1" id="KW-1133">Transmembrane helix</keyword>
<evidence type="ECO:0008006" key="4">
    <source>
        <dbReference type="Google" id="ProtNLM"/>
    </source>
</evidence>
<name>S2LAJ4_LITA3</name>
<dbReference type="eggNOG" id="ENOG502ZZ0F">
    <property type="taxonomic scope" value="Bacteria"/>
</dbReference>
<dbReference type="RefSeq" id="WP_016417321.1">
    <property type="nucleotide sequence ID" value="NZ_KE332391.1"/>
</dbReference>
<keyword evidence="3" id="KW-1185">Reference proteome</keyword>
<gene>
    <name evidence="2" type="ORF">L861_21095</name>
</gene>
<dbReference type="InterPro" id="IPR021438">
    <property type="entry name" value="DUF3087"/>
</dbReference>
<keyword evidence="1" id="KW-0472">Membrane</keyword>
<dbReference type="STRING" id="1121939.L861_21095"/>
<keyword evidence="1" id="KW-0812">Transmembrane</keyword>
<dbReference type="Pfam" id="PF11286">
    <property type="entry name" value="DUF3087"/>
    <property type="match status" value="1"/>
</dbReference>
<proteinExistence type="predicted"/>
<evidence type="ECO:0000313" key="2">
    <source>
        <dbReference type="EMBL" id="EPC01726.1"/>
    </source>
</evidence>
<accession>S2LAJ4</accession>
<evidence type="ECO:0000256" key="1">
    <source>
        <dbReference type="SAM" id="Phobius"/>
    </source>
</evidence>
<dbReference type="EMBL" id="ASTJ01000030">
    <property type="protein sequence ID" value="EPC01726.1"/>
    <property type="molecule type" value="Genomic_DNA"/>
</dbReference>
<comment type="caution">
    <text evidence="2">The sequence shown here is derived from an EMBL/GenBank/DDBJ whole genome shotgun (WGS) entry which is preliminary data.</text>
</comment>
<dbReference type="OrthoDB" id="6118461at2"/>
<protein>
    <recommendedName>
        <fullName evidence="4">DUF3087 domain-containing protein</fullName>
    </recommendedName>
</protein>
<evidence type="ECO:0000313" key="3">
    <source>
        <dbReference type="Proteomes" id="UP000014463"/>
    </source>
</evidence>
<dbReference type="Proteomes" id="UP000014463">
    <property type="component" value="Unassembled WGS sequence"/>
</dbReference>
<reference evidence="2 3" key="1">
    <citation type="journal article" date="2013" name="Genome Announc.">
        <title>Draft genome sequence of the moderately halophilic gammaproteobacterium Halomonas anticariensis FP35.</title>
        <authorList>
            <person name="Tahrioui A."/>
            <person name="Quesada E."/>
            <person name="Llamas I."/>
        </authorList>
    </citation>
    <scope>NUCLEOTIDE SEQUENCE [LARGE SCALE GENOMIC DNA]</scope>
    <source>
        <strain evidence="3">DSM 16096 / CECT 5854 / LMG 22089 / FP35</strain>
    </source>
</reference>
<dbReference type="PATRIC" id="fig|1121939.11.peg.2811"/>
<feature type="transmembrane region" description="Helical" evidence="1">
    <location>
        <begin position="47"/>
        <end position="68"/>
    </location>
</feature>
<organism evidence="2 3">
    <name type="scientific">Litchfieldella anticariensis (strain DSM 16096 / CECT 5854 / CIP 108499 / LMG 22089 / FP35)</name>
    <name type="common">Halomonas anticariensis</name>
    <dbReference type="NCBI Taxonomy" id="1121939"/>
    <lineage>
        <taxon>Bacteria</taxon>
        <taxon>Pseudomonadati</taxon>
        <taxon>Pseudomonadota</taxon>
        <taxon>Gammaproteobacteria</taxon>
        <taxon>Oceanospirillales</taxon>
        <taxon>Halomonadaceae</taxon>
        <taxon>Litchfieldella</taxon>
    </lineage>
</organism>
<sequence>MYFHLEHHDPRAYRRKTRLISVAMAMQFIVFGLLFSQLLTAAFGSSLWLNALGVLLGLLATSLVFTVLRERPWMTEARYVWRLKHHLSQVSGYLPTLRRRVEEGDANALAVLSFYHQGMHQLAELNGRTPDDDAERLAERLKVRQRREEKGLPLEVDGFDSEDLRVFKRG</sequence>